<dbReference type="Pfam" id="PF03636">
    <property type="entry name" value="Glyco_hydro_65N"/>
    <property type="match status" value="1"/>
</dbReference>
<accession>A0A6J4S1U1</accession>
<dbReference type="EC" id="2.4.1.8" evidence="7"/>
<evidence type="ECO:0000256" key="2">
    <source>
        <dbReference type="PIRSR" id="PIRSR036289-50"/>
    </source>
</evidence>
<evidence type="ECO:0000259" key="6">
    <source>
        <dbReference type="Pfam" id="PF03636"/>
    </source>
</evidence>
<dbReference type="GO" id="GO:0004553">
    <property type="term" value="F:hydrolase activity, hydrolyzing O-glycosyl compounds"/>
    <property type="evidence" value="ECO:0007669"/>
    <property type="project" value="TreeGrafter"/>
</dbReference>
<sequence>MSLRNSRLAALNRIREARATAGLRKALPIDPWRLVSRRFSLESPAEAETLFAIANGYMGIRGAHDEGLPSNDPGFFLNGFHETWPIPYGEAAFGFATTGQTIVSAPDGSIIRLYVDEEPLVLGESKLLQYERVLDMKTGILQRTARFRTARGAVVDLRSERLASLHWRHLAAISYEVTLVSGMAELAIASELVTHLPRPKGHDDPRIGVRMDESALEPIDQFCDATRVLLELRTRSSEIGLACGMEHSIETELRHSIESSVQEDEGRVVFFLDAEPGIPARMTKLLGYHHATNAPPGDLQRRVARTLDRAAGDGFERIAEVQRERLAAFWEHSDIEIDGPEDIQQAVRFNLFQIRQASARVEGHGIAAKGLTGRGYEGQYFWDTEIYVLPVLTYTQPHVARRLLHFRYEMLEAARRRARQLGHRGALFPWRTISGEEASAYYAAGTAQYHINAAISYAVRQFVRVTGDEEFLAREGVEILVETARLWADLGFFSQRRDGAFCIQGVTGPDEYSAVVDNNAYTNLMARENLSAAAEGLELLRETDPEAYDRLVARLRIEPHELADWCRAAERMFIPYDERAGVLLQDEHFLNRKPWDFQHTPVDHYPLLLHYHPLNIYRHQVIKQTDVVLATFLAGDRFSPEEKRRVFEYYDPLTTGDSSLSSCVQSVMAAEVGDMQAAYDYFMLSAAVDLGNLAGNVSDGIHVASCGGVWMALVNGFAGLRDVAGDDLRFTPRLPADWRRMRFRLIFRGSRLEIEMTQDATSYTLLDGAPLGVFSDGQRFEVALGEPVVVPAVVGDLSSAA</sequence>
<evidence type="ECO:0000256" key="3">
    <source>
        <dbReference type="PIRSR" id="PIRSR036289-51"/>
    </source>
</evidence>
<reference evidence="7" key="1">
    <citation type="submission" date="2020-02" db="EMBL/GenBank/DDBJ databases">
        <authorList>
            <person name="Meier V. D."/>
        </authorList>
    </citation>
    <scope>NUCLEOTIDE SEQUENCE</scope>
    <source>
        <strain evidence="7">AVDCRST_MAG67</strain>
    </source>
</reference>
<keyword evidence="7" id="KW-0808">Transferase</keyword>
<dbReference type="GO" id="GO:0047656">
    <property type="term" value="F:alpha,alpha-trehalose phosphorylase activity"/>
    <property type="evidence" value="ECO:0007669"/>
    <property type="project" value="UniProtKB-EC"/>
</dbReference>
<dbReference type="PANTHER" id="PTHR11051">
    <property type="entry name" value="GLYCOSYL HYDROLASE-RELATED"/>
    <property type="match status" value="1"/>
</dbReference>
<dbReference type="EC" id="2.4.1.64" evidence="7"/>
<dbReference type="PIRSF" id="PIRSF036289">
    <property type="entry name" value="Glycosyl_hydrolase_malt_phosph"/>
    <property type="match status" value="1"/>
</dbReference>
<dbReference type="InterPro" id="IPR017045">
    <property type="entry name" value="Malt_Pase/Glycosyl_Hdrlase"/>
</dbReference>
<dbReference type="InterPro" id="IPR005196">
    <property type="entry name" value="Glyco_hydro_65_N"/>
</dbReference>
<evidence type="ECO:0000259" key="4">
    <source>
        <dbReference type="Pfam" id="PF03632"/>
    </source>
</evidence>
<feature type="binding site" evidence="3">
    <location>
        <begin position="623"/>
        <end position="624"/>
    </location>
    <ligand>
        <name>substrate</name>
    </ligand>
</feature>
<dbReference type="InterPro" id="IPR005195">
    <property type="entry name" value="Glyco_hydro_65_M"/>
</dbReference>
<dbReference type="GO" id="GO:0050082">
    <property type="term" value="F:maltose phosphorylase activity"/>
    <property type="evidence" value="ECO:0007669"/>
    <property type="project" value="UniProtKB-EC"/>
</dbReference>
<dbReference type="PANTHER" id="PTHR11051:SF13">
    <property type="entry name" value="GLYCOSYL TRANSFERASE"/>
    <property type="match status" value="1"/>
</dbReference>
<organism evidence="7">
    <name type="scientific">uncultured Solirubrobacteraceae bacterium</name>
    <dbReference type="NCBI Taxonomy" id="1162706"/>
    <lineage>
        <taxon>Bacteria</taxon>
        <taxon>Bacillati</taxon>
        <taxon>Actinomycetota</taxon>
        <taxon>Thermoleophilia</taxon>
        <taxon>Solirubrobacterales</taxon>
        <taxon>Solirubrobacteraceae</taxon>
        <taxon>environmental samples</taxon>
    </lineage>
</organism>
<evidence type="ECO:0000256" key="1">
    <source>
        <dbReference type="ARBA" id="ARBA00006768"/>
    </source>
</evidence>
<dbReference type="InterPro" id="IPR012341">
    <property type="entry name" value="6hp_glycosidase-like_sf"/>
</dbReference>
<name>A0A6J4S1U1_9ACTN</name>
<feature type="domain" description="Glycoside hydrolase family 65 central catalytic" evidence="4">
    <location>
        <begin position="348"/>
        <end position="711"/>
    </location>
</feature>
<protein>
    <submittedName>
        <fullName evidence="7">GH65</fullName>
        <ecNumber evidence="7">2.4.1.64</ecNumber>
        <ecNumber evidence="7">2.4.1.8</ecNumber>
    </submittedName>
</protein>
<comment type="similarity">
    <text evidence="1">Belongs to the glycosyl hydrolase 65 family.</text>
</comment>
<proteinExistence type="inferred from homology"/>
<dbReference type="InterPro" id="IPR005194">
    <property type="entry name" value="Glyco_hydro_65_C"/>
</dbReference>
<dbReference type="Gene3D" id="1.50.10.10">
    <property type="match status" value="1"/>
</dbReference>
<feature type="binding site" evidence="3">
    <location>
        <begin position="382"/>
        <end position="383"/>
    </location>
    <ligand>
        <name>substrate</name>
    </ligand>
</feature>
<dbReference type="SUPFAM" id="SSF48208">
    <property type="entry name" value="Six-hairpin glycosidases"/>
    <property type="match status" value="1"/>
</dbReference>
<feature type="domain" description="Glycoside hydrolase family 65 C-terminal" evidence="5">
    <location>
        <begin position="722"/>
        <end position="782"/>
    </location>
</feature>
<dbReference type="GO" id="GO:0030246">
    <property type="term" value="F:carbohydrate binding"/>
    <property type="evidence" value="ECO:0007669"/>
    <property type="project" value="InterPro"/>
</dbReference>
<dbReference type="InterPro" id="IPR008928">
    <property type="entry name" value="6-hairpin_glycosidase_sf"/>
</dbReference>
<gene>
    <name evidence="7" type="ORF">AVDCRST_MAG67-858</name>
</gene>
<dbReference type="EMBL" id="CADCVQ010000042">
    <property type="protein sequence ID" value="CAA9480802.1"/>
    <property type="molecule type" value="Genomic_DNA"/>
</dbReference>
<dbReference type="Gene3D" id="2.70.98.40">
    <property type="entry name" value="Glycoside hydrolase, family 65, N-terminal domain"/>
    <property type="match status" value="1"/>
</dbReference>
<dbReference type="Gene3D" id="2.60.420.10">
    <property type="entry name" value="Maltose phosphorylase, domain 3"/>
    <property type="match status" value="1"/>
</dbReference>
<feature type="domain" description="Glycoside hydrolase family 65 N-terminal" evidence="6">
    <location>
        <begin position="37"/>
        <end position="290"/>
    </location>
</feature>
<dbReference type="GO" id="GO:0005975">
    <property type="term" value="P:carbohydrate metabolic process"/>
    <property type="evidence" value="ECO:0007669"/>
    <property type="project" value="InterPro"/>
</dbReference>
<feature type="active site" description="Proton donor" evidence="2">
    <location>
        <position position="511"/>
    </location>
</feature>
<dbReference type="Pfam" id="PF03632">
    <property type="entry name" value="Glyco_hydro_65m"/>
    <property type="match status" value="1"/>
</dbReference>
<keyword evidence="7" id="KW-0328">Glycosyltransferase</keyword>
<evidence type="ECO:0000259" key="5">
    <source>
        <dbReference type="Pfam" id="PF03633"/>
    </source>
</evidence>
<dbReference type="AlphaFoldDB" id="A0A6J4S1U1"/>
<dbReference type="Pfam" id="PF03633">
    <property type="entry name" value="Glyco_hydro_65C"/>
    <property type="match status" value="1"/>
</dbReference>
<dbReference type="SUPFAM" id="SSF74650">
    <property type="entry name" value="Galactose mutarotase-like"/>
    <property type="match status" value="1"/>
</dbReference>
<evidence type="ECO:0000313" key="7">
    <source>
        <dbReference type="EMBL" id="CAA9480802.1"/>
    </source>
</evidence>
<dbReference type="InterPro" id="IPR037018">
    <property type="entry name" value="GH65_N"/>
</dbReference>
<dbReference type="InterPro" id="IPR011013">
    <property type="entry name" value="Gal_mutarotase_sf_dom"/>
</dbReference>